<accession>A0A1I1EZR2</accession>
<proteinExistence type="predicted"/>
<dbReference type="Gene3D" id="3.40.50.11110">
    <property type="entry name" value="Sialyltransferase, C-terminal GT-B Rossman nucleotide-binding domain"/>
    <property type="match status" value="1"/>
</dbReference>
<dbReference type="Proteomes" id="UP000240042">
    <property type="component" value="Unassembled WGS sequence"/>
</dbReference>
<dbReference type="SUPFAM" id="SSF53756">
    <property type="entry name" value="UDP-Glycosyltransferase/glycogen phosphorylase"/>
    <property type="match status" value="1"/>
</dbReference>
<dbReference type="EMBL" id="FOKY01000018">
    <property type="protein sequence ID" value="SFB90420.1"/>
    <property type="molecule type" value="Genomic_DNA"/>
</dbReference>
<reference evidence="2" key="1">
    <citation type="submission" date="2016-10" db="EMBL/GenBank/DDBJ databases">
        <authorList>
            <person name="Varghese N."/>
            <person name="Submissions S."/>
        </authorList>
    </citation>
    <scope>NUCLEOTIDE SEQUENCE [LARGE SCALE GENOMIC DNA]</scope>
    <source>
        <strain evidence="2">ATCC 43811</strain>
    </source>
</reference>
<dbReference type="AlphaFoldDB" id="A0A1I1EZR2"/>
<name>A0A1I1EZR2_BREAD</name>
<sequence>MKRYKKTCYVVYWDSATLPTLYMGIHMVTHTKPSLLIQGKSITANRKTLYHLPSHVTEVFSEDELFREIQKITETNPDATFTFYVNDLRNHRIEYFLMNNGIDQSRFQGVLITDGTASYTRFDQRYNKETGGTQWNNDLQLVKSLVAKPYTIEKKDYNAFCVPPYLYSNYVFWLAWPELVDTIVPEIASDFQKNPEARARYYKIDLYAYAQSLLPVYKNTYVKMFGLDKKWQLSDQTTLDNKTIEEVFNQSPKKKIIILGSHRIENYEQRRNDYIKKTQQKYGKEYDYFYKPHPASPIQDVPSDIDVLPHLIPTEIIYTLYADNIEYIGGFQSSVFMNLPQMTKKFFYMASSGNDLITPIDKMYDLGLLGQVDFFSQ</sequence>
<dbReference type="STRING" id="34097.SAMN02745150_01258"/>
<protein>
    <submittedName>
        <fullName evidence="1">Uncharacterized protein</fullName>
    </submittedName>
</protein>
<organism evidence="1 2">
    <name type="scientific">Brevinema andersonii</name>
    <dbReference type="NCBI Taxonomy" id="34097"/>
    <lineage>
        <taxon>Bacteria</taxon>
        <taxon>Pseudomonadati</taxon>
        <taxon>Spirochaetota</taxon>
        <taxon>Spirochaetia</taxon>
        <taxon>Brevinematales</taxon>
        <taxon>Brevinemataceae</taxon>
        <taxon>Brevinema</taxon>
    </lineage>
</organism>
<gene>
    <name evidence="1" type="ORF">SAMN02745150_01258</name>
</gene>
<evidence type="ECO:0000313" key="2">
    <source>
        <dbReference type="Proteomes" id="UP000240042"/>
    </source>
</evidence>
<keyword evidence="2" id="KW-1185">Reference proteome</keyword>
<evidence type="ECO:0000313" key="1">
    <source>
        <dbReference type="EMBL" id="SFB90420.1"/>
    </source>
</evidence>